<evidence type="ECO:0000313" key="2">
    <source>
        <dbReference type="Proteomes" id="UP000326268"/>
    </source>
</evidence>
<dbReference type="Proteomes" id="UP000326268">
    <property type="component" value="Unassembled WGS sequence"/>
</dbReference>
<evidence type="ECO:0000313" key="1">
    <source>
        <dbReference type="EMBL" id="KAE8359371.1"/>
    </source>
</evidence>
<protein>
    <submittedName>
        <fullName evidence="1">Uncharacterized protein</fullName>
    </submittedName>
</protein>
<reference evidence="1 2" key="1">
    <citation type="submission" date="2019-04" db="EMBL/GenBank/DDBJ databases">
        <title>Friends and foes A comparative genomics studyof 23 Aspergillus species from section Flavi.</title>
        <authorList>
            <consortium name="DOE Joint Genome Institute"/>
            <person name="Kjaerbolling I."/>
            <person name="Vesth T."/>
            <person name="Frisvad J.C."/>
            <person name="Nybo J.L."/>
            <person name="Theobald S."/>
            <person name="Kildgaard S."/>
            <person name="Isbrandt T."/>
            <person name="Kuo A."/>
            <person name="Sato A."/>
            <person name="Lyhne E.K."/>
            <person name="Kogle M.E."/>
            <person name="Wiebenga A."/>
            <person name="Kun R.S."/>
            <person name="Lubbers R.J."/>
            <person name="Makela M.R."/>
            <person name="Barry K."/>
            <person name="Chovatia M."/>
            <person name="Clum A."/>
            <person name="Daum C."/>
            <person name="Haridas S."/>
            <person name="He G."/>
            <person name="LaButti K."/>
            <person name="Lipzen A."/>
            <person name="Mondo S."/>
            <person name="Riley R."/>
            <person name="Salamov A."/>
            <person name="Simmons B.A."/>
            <person name="Magnuson J.K."/>
            <person name="Henrissat B."/>
            <person name="Mortensen U.H."/>
            <person name="Larsen T.O."/>
            <person name="Devries R.P."/>
            <person name="Grigoriev I.V."/>
            <person name="Machida M."/>
            <person name="Baker S.E."/>
            <person name="Andersen M.R."/>
        </authorList>
    </citation>
    <scope>NUCLEOTIDE SEQUENCE [LARGE SCALE GENOMIC DNA]</scope>
    <source>
        <strain evidence="1 2">CBS 763.97</strain>
    </source>
</reference>
<accession>A0A5N6ZP26</accession>
<sequence>MLGRNGVCLLPGVHQLLGASSMGSVSFRYLLSVEIGSDRDQCQVPTVPLEGSLACNRPHHISIGYTESSSLSGRLGHRRISGVRIHPLLTLLCSSHDFQLVPGLWMLSYPFIGVTHRPGKRNHMIVAIFNKPPRSKL</sequence>
<gene>
    <name evidence="1" type="ORF">BDV27DRAFT_136302</name>
</gene>
<name>A0A5N6ZP26_9EURO</name>
<proteinExistence type="predicted"/>
<dbReference type="EMBL" id="ML737830">
    <property type="protein sequence ID" value="KAE8359371.1"/>
    <property type="molecule type" value="Genomic_DNA"/>
</dbReference>
<dbReference type="RefSeq" id="XP_031922452.1">
    <property type="nucleotide sequence ID" value="XM_032068731.1"/>
</dbReference>
<keyword evidence="2" id="KW-1185">Reference proteome</keyword>
<dbReference type="GeneID" id="43653177"/>
<dbReference type="AlphaFoldDB" id="A0A5N6ZP26"/>
<organism evidence="1 2">
    <name type="scientific">Aspergillus caelatus</name>
    <dbReference type="NCBI Taxonomy" id="61420"/>
    <lineage>
        <taxon>Eukaryota</taxon>
        <taxon>Fungi</taxon>
        <taxon>Dikarya</taxon>
        <taxon>Ascomycota</taxon>
        <taxon>Pezizomycotina</taxon>
        <taxon>Eurotiomycetes</taxon>
        <taxon>Eurotiomycetidae</taxon>
        <taxon>Eurotiales</taxon>
        <taxon>Aspergillaceae</taxon>
        <taxon>Aspergillus</taxon>
        <taxon>Aspergillus subgen. Circumdati</taxon>
    </lineage>
</organism>